<name>A0ABY7MJV8_9BRAD</name>
<dbReference type="EMBL" id="CP089391">
    <property type="protein sequence ID" value="WBL78434.1"/>
    <property type="molecule type" value="Genomic_DNA"/>
</dbReference>
<keyword evidence="2" id="KW-1185">Reference proteome</keyword>
<dbReference type="RefSeq" id="WP_270163707.1">
    <property type="nucleotide sequence ID" value="NZ_CP089391.1"/>
</dbReference>
<accession>A0ABY7MJV8</accession>
<evidence type="ECO:0000313" key="1">
    <source>
        <dbReference type="EMBL" id="WBL78434.1"/>
    </source>
</evidence>
<proteinExistence type="predicted"/>
<sequence length="61" mass="6797">MFLVDTLLILAMLFFLFLPITDRRTVRMRLCMLCALLAVFSVSVTRTHVASVQLAGIASIP</sequence>
<gene>
    <name evidence="1" type="ORF">I3J27_36795</name>
</gene>
<protein>
    <submittedName>
        <fullName evidence="1">Uncharacterized protein</fullName>
    </submittedName>
</protein>
<organism evidence="1 2">
    <name type="scientific">Bradyrhizobium xenonodulans</name>
    <dbReference type="NCBI Taxonomy" id="2736875"/>
    <lineage>
        <taxon>Bacteria</taxon>
        <taxon>Pseudomonadati</taxon>
        <taxon>Pseudomonadota</taxon>
        <taxon>Alphaproteobacteria</taxon>
        <taxon>Hyphomicrobiales</taxon>
        <taxon>Nitrobacteraceae</taxon>
        <taxon>Bradyrhizobium</taxon>
    </lineage>
</organism>
<evidence type="ECO:0000313" key="2">
    <source>
        <dbReference type="Proteomes" id="UP001179614"/>
    </source>
</evidence>
<reference evidence="1" key="1">
    <citation type="submission" date="2021-12" db="EMBL/GenBank/DDBJ databases">
        <title>Bradyrhizobium xenonodulans sp. nov.</title>
        <authorList>
            <person name="Claassens R."/>
            <person name="Venter S.N."/>
            <person name="Beukes C.W."/>
            <person name="Stepkowski T."/>
            <person name="Steenkamp E.T."/>
        </authorList>
    </citation>
    <scope>NUCLEOTIDE SEQUENCE</scope>
    <source>
        <strain evidence="1">14AB</strain>
    </source>
</reference>
<dbReference type="Proteomes" id="UP001179614">
    <property type="component" value="Chromosome"/>
</dbReference>